<accession>A0A8S3S621</accession>
<protein>
    <recommendedName>
        <fullName evidence="3">C2H2-type domain-containing protein</fullName>
    </recommendedName>
</protein>
<evidence type="ECO:0000256" key="1">
    <source>
        <dbReference type="PROSITE-ProRule" id="PRU00042"/>
    </source>
</evidence>
<evidence type="ECO:0000313" key="5">
    <source>
        <dbReference type="Proteomes" id="UP000683360"/>
    </source>
</evidence>
<feature type="signal peptide" evidence="2">
    <location>
        <begin position="1"/>
        <end position="16"/>
    </location>
</feature>
<dbReference type="OrthoDB" id="6138973at2759"/>
<proteinExistence type="predicted"/>
<dbReference type="Proteomes" id="UP000683360">
    <property type="component" value="Unassembled WGS sequence"/>
</dbReference>
<evidence type="ECO:0000313" key="4">
    <source>
        <dbReference type="EMBL" id="CAG2215732.1"/>
    </source>
</evidence>
<evidence type="ECO:0000259" key="3">
    <source>
        <dbReference type="PROSITE" id="PS50157"/>
    </source>
</evidence>
<dbReference type="PANTHER" id="PTHR33845">
    <property type="entry name" value="C2H2-TYPE DOMAIN-CONTAINING PROTEIN"/>
    <property type="match status" value="1"/>
</dbReference>
<keyword evidence="5" id="KW-1185">Reference proteome</keyword>
<evidence type="ECO:0000256" key="2">
    <source>
        <dbReference type="SAM" id="SignalP"/>
    </source>
</evidence>
<gene>
    <name evidence="4" type="ORF">MEDL_29505</name>
</gene>
<dbReference type="PROSITE" id="PS50157">
    <property type="entry name" value="ZINC_FINGER_C2H2_2"/>
    <property type="match status" value="1"/>
</dbReference>
<dbReference type="EMBL" id="CAJPWZ010001453">
    <property type="protein sequence ID" value="CAG2215732.1"/>
    <property type="molecule type" value="Genomic_DNA"/>
</dbReference>
<dbReference type="GO" id="GO:0008270">
    <property type="term" value="F:zinc ion binding"/>
    <property type="evidence" value="ECO:0007669"/>
    <property type="project" value="UniProtKB-KW"/>
</dbReference>
<keyword evidence="1" id="KW-0479">Metal-binding</keyword>
<keyword evidence="1" id="KW-0862">Zinc</keyword>
<dbReference type="PANTHER" id="PTHR33845:SF1">
    <property type="entry name" value="C2H2-TYPE DOMAIN-CONTAINING PROTEIN"/>
    <property type="match status" value="1"/>
</dbReference>
<keyword evidence="1" id="KW-0863">Zinc-finger</keyword>
<feature type="chain" id="PRO_5035792890" description="C2H2-type domain-containing protein" evidence="2">
    <location>
        <begin position="17"/>
        <end position="411"/>
    </location>
</feature>
<sequence>MLAIVKLFLLIRSCNLSNNPWDKNLRQKVALNKKEFNKLTRKKHRLFKNKLLKNILESEDKNPSQFWKSVNQLKEKASNDPSCNISPKEWLNYFNKLMNIDHINSYENEDTHTSSYKNQNIEILNSEVTTEEVQKAAKKLKFGKASGPDGILNEMLKITCNINPKAIDLQQKGKYRVKVVTPVIDADAEKIHVKPIPNISTLSNFEFSSDGLKVWRAYKVGPGKLIPWKNNAVTCLQLNVVHTWSSDVIPDILPPDDESEAHDESTQPAFKRRKTSDHVFNCSNDDCDRSFNTMTSLDNHLLLGNCNVHVEKKVVDRCKVMYNNKLQTINAITIQSDDLEKENTTDVPEERGWALKVKKPKVLFTEAQKQYLSEKFNIGKVTGNKEDPAKVSRDMPYILKDGQKRFTNIFS</sequence>
<comment type="caution">
    <text evidence="4">The sequence shown here is derived from an EMBL/GenBank/DDBJ whole genome shotgun (WGS) entry which is preliminary data.</text>
</comment>
<organism evidence="4 5">
    <name type="scientific">Mytilus edulis</name>
    <name type="common">Blue mussel</name>
    <dbReference type="NCBI Taxonomy" id="6550"/>
    <lineage>
        <taxon>Eukaryota</taxon>
        <taxon>Metazoa</taxon>
        <taxon>Spiralia</taxon>
        <taxon>Lophotrochozoa</taxon>
        <taxon>Mollusca</taxon>
        <taxon>Bivalvia</taxon>
        <taxon>Autobranchia</taxon>
        <taxon>Pteriomorphia</taxon>
        <taxon>Mytilida</taxon>
        <taxon>Mytiloidea</taxon>
        <taxon>Mytilidae</taxon>
        <taxon>Mytilinae</taxon>
        <taxon>Mytilus</taxon>
    </lineage>
</organism>
<dbReference type="InterPro" id="IPR013087">
    <property type="entry name" value="Znf_C2H2_type"/>
</dbReference>
<feature type="domain" description="C2H2-type" evidence="3">
    <location>
        <begin position="280"/>
        <end position="314"/>
    </location>
</feature>
<dbReference type="AlphaFoldDB" id="A0A8S3S621"/>
<name>A0A8S3S621_MYTED</name>
<keyword evidence="2" id="KW-0732">Signal</keyword>
<reference evidence="4" key="1">
    <citation type="submission" date="2021-03" db="EMBL/GenBank/DDBJ databases">
        <authorList>
            <person name="Bekaert M."/>
        </authorList>
    </citation>
    <scope>NUCLEOTIDE SEQUENCE</scope>
</reference>